<gene>
    <name evidence="3" type="ORF">ACFSCZ_09340</name>
</gene>
<keyword evidence="2" id="KW-1133">Transmembrane helix</keyword>
<keyword evidence="3" id="KW-0378">Hydrolase</keyword>
<dbReference type="InterPro" id="IPR026898">
    <property type="entry name" value="PrsW"/>
</dbReference>
<reference evidence="4" key="1">
    <citation type="journal article" date="2019" name="Int. J. Syst. Evol. Microbiol.">
        <title>The Global Catalogue of Microorganisms (GCM) 10K type strain sequencing project: providing services to taxonomists for standard genome sequencing and annotation.</title>
        <authorList>
            <consortium name="The Broad Institute Genomics Platform"/>
            <consortium name="The Broad Institute Genome Sequencing Center for Infectious Disease"/>
            <person name="Wu L."/>
            <person name="Ma J."/>
        </authorList>
    </citation>
    <scope>NUCLEOTIDE SEQUENCE [LARGE SCALE GENOMIC DNA]</scope>
    <source>
        <strain evidence="4">CGMCC 1.12295</strain>
    </source>
</reference>
<name>A0ABW4KIR1_9BACI</name>
<feature type="transmembrane region" description="Helical" evidence="2">
    <location>
        <begin position="265"/>
        <end position="289"/>
    </location>
</feature>
<dbReference type="RefSeq" id="WP_380773649.1">
    <property type="nucleotide sequence ID" value="NZ_JBHUEO010000022.1"/>
</dbReference>
<proteinExistence type="predicted"/>
<comment type="caution">
    <text evidence="3">The sequence shown here is derived from an EMBL/GenBank/DDBJ whole genome shotgun (WGS) entry which is preliminary data.</text>
</comment>
<sequence length="373" mass="41437">MLSLRHGSQAGPIESPPQAAALDQQPVRLQDQVKGTFLQATEKVNQLVGEEGRIDVHLKEVSSSVFQKHTKAEGDLLFISGTQTTTPNEREISTTWPKPWLFSRVFIWCAVTFIFLYICAVTFENINAIPGLIMVGSFAVPFSLLILFWEMNAPRNISIYEVAKMFFVGGAASLVTTMFLYSIFPVYQLGFSDAVIVGVVEEVGKLAIIIYFIKTNNPKYILNGLLIGATIGAGFAAFESAGYAYRFGLMYGEDAMMSVIFLRGWMAIGIHVVWSAIAGAALVSVKGIPPLASDHLLDAKFLKLFAVSIILHAVWDMPLYMWHHASSRRHRCKDQAQLLWWLKSCLINIRLVLVADRRAPCAFLLKRGCLNSP</sequence>
<keyword evidence="3" id="KW-0482">Metalloprotease</keyword>
<feature type="transmembrane region" description="Helical" evidence="2">
    <location>
        <begin position="129"/>
        <end position="150"/>
    </location>
</feature>
<dbReference type="PANTHER" id="PTHR36844:SF1">
    <property type="entry name" value="PROTEASE PRSW"/>
    <property type="match status" value="1"/>
</dbReference>
<feature type="transmembrane region" description="Helical" evidence="2">
    <location>
        <begin position="220"/>
        <end position="245"/>
    </location>
</feature>
<feature type="transmembrane region" description="Helical" evidence="2">
    <location>
        <begin position="105"/>
        <end position="123"/>
    </location>
</feature>
<dbReference type="GO" id="GO:0008237">
    <property type="term" value="F:metallopeptidase activity"/>
    <property type="evidence" value="ECO:0007669"/>
    <property type="project" value="UniProtKB-KW"/>
</dbReference>
<accession>A0ABW4KIR1</accession>
<dbReference type="PANTHER" id="PTHR36844">
    <property type="entry name" value="PROTEASE PRSW"/>
    <property type="match status" value="1"/>
</dbReference>
<keyword evidence="2" id="KW-0472">Membrane</keyword>
<evidence type="ECO:0000256" key="1">
    <source>
        <dbReference type="SAM" id="MobiDB-lite"/>
    </source>
</evidence>
<feature type="region of interest" description="Disordered" evidence="1">
    <location>
        <begin position="1"/>
        <end position="20"/>
    </location>
</feature>
<protein>
    <submittedName>
        <fullName evidence="3">PrsW family intramembrane metalloprotease</fullName>
    </submittedName>
</protein>
<evidence type="ECO:0000256" key="2">
    <source>
        <dbReference type="SAM" id="Phobius"/>
    </source>
</evidence>
<evidence type="ECO:0000313" key="3">
    <source>
        <dbReference type="EMBL" id="MFD1706932.1"/>
    </source>
</evidence>
<feature type="transmembrane region" description="Helical" evidence="2">
    <location>
        <begin position="162"/>
        <end position="184"/>
    </location>
</feature>
<keyword evidence="2" id="KW-0812">Transmembrane</keyword>
<keyword evidence="4" id="KW-1185">Reference proteome</keyword>
<feature type="transmembrane region" description="Helical" evidence="2">
    <location>
        <begin position="190"/>
        <end position="213"/>
    </location>
</feature>
<dbReference type="Pfam" id="PF13367">
    <property type="entry name" value="PrsW-protease"/>
    <property type="match status" value="1"/>
</dbReference>
<evidence type="ECO:0000313" key="4">
    <source>
        <dbReference type="Proteomes" id="UP001597301"/>
    </source>
</evidence>
<organism evidence="3 4">
    <name type="scientific">Siminovitchia sediminis</name>
    <dbReference type="NCBI Taxonomy" id="1274353"/>
    <lineage>
        <taxon>Bacteria</taxon>
        <taxon>Bacillati</taxon>
        <taxon>Bacillota</taxon>
        <taxon>Bacilli</taxon>
        <taxon>Bacillales</taxon>
        <taxon>Bacillaceae</taxon>
        <taxon>Siminovitchia</taxon>
    </lineage>
</organism>
<dbReference type="EMBL" id="JBHUEO010000022">
    <property type="protein sequence ID" value="MFD1706932.1"/>
    <property type="molecule type" value="Genomic_DNA"/>
</dbReference>
<dbReference type="Proteomes" id="UP001597301">
    <property type="component" value="Unassembled WGS sequence"/>
</dbReference>
<feature type="transmembrane region" description="Helical" evidence="2">
    <location>
        <begin position="301"/>
        <end position="322"/>
    </location>
</feature>
<keyword evidence="3" id="KW-0645">Protease</keyword>